<feature type="domain" description="Peptidase M16 N-terminal" evidence="7">
    <location>
        <begin position="50"/>
        <end position="96"/>
    </location>
</feature>
<protein>
    <submittedName>
        <fullName evidence="9">Insulinase family protein</fullName>
    </submittedName>
</protein>
<comment type="caution">
    <text evidence="9">The sequence shown here is derived from an EMBL/GenBank/DDBJ whole genome shotgun (WGS) entry which is preliminary data.</text>
</comment>
<dbReference type="GO" id="GO:0006508">
    <property type="term" value="P:proteolysis"/>
    <property type="evidence" value="ECO:0007669"/>
    <property type="project" value="UniProtKB-KW"/>
</dbReference>
<keyword evidence="5" id="KW-0482">Metalloprotease</keyword>
<gene>
    <name evidence="9" type="ORF">IAB80_01125</name>
</gene>
<evidence type="ECO:0000259" key="7">
    <source>
        <dbReference type="Pfam" id="PF00675"/>
    </source>
</evidence>
<organism evidence="9 10">
    <name type="scientific">Candidatus Cryptobacteroides excrementipullorum</name>
    <dbReference type="NCBI Taxonomy" id="2840761"/>
    <lineage>
        <taxon>Bacteria</taxon>
        <taxon>Pseudomonadati</taxon>
        <taxon>Bacteroidota</taxon>
        <taxon>Bacteroidia</taxon>
        <taxon>Bacteroidales</taxon>
        <taxon>Candidatus Cryptobacteroides</taxon>
    </lineage>
</organism>
<evidence type="ECO:0000256" key="2">
    <source>
        <dbReference type="ARBA" id="ARBA00022670"/>
    </source>
</evidence>
<feature type="signal peptide" evidence="6">
    <location>
        <begin position="1"/>
        <end position="15"/>
    </location>
</feature>
<dbReference type="Proteomes" id="UP000823771">
    <property type="component" value="Unassembled WGS sequence"/>
</dbReference>
<dbReference type="PANTHER" id="PTHR43690:SF17">
    <property type="entry name" value="PROTEIN YHJJ"/>
    <property type="match status" value="1"/>
</dbReference>
<dbReference type="SUPFAM" id="SSF63411">
    <property type="entry name" value="LuxS/MPP-like metallohydrolase"/>
    <property type="match status" value="4"/>
</dbReference>
<keyword evidence="2" id="KW-0645">Protease</keyword>
<sequence length="966" mass="109322">MKRILLFVAAFTVIAATSCSQYKYETVKGDPLETKMYTLDNGLKVYMSVNKETPRIQTYIAVKVGGKNDPSETTGLAHYFEHLMFKGTPAYGTSDYAAEKPMLDEIEQLFEVYRQTSDEGERAEIYHRIDSISYEASKLAIPNEYDKLMSIIGAQGTNAFTSQDMTVYVENIPSNEVENWARIEADRFKNPVIRGFHTELETIYEEKNMSLTSDSRKVSEALDAALFPHHPYGTQTVLGTQEHLKNPSITNVKNYHKTYYVPNNMAICLSGDFDPDQMVGIIEKYFGDMQPNPELPQLQFEKEKPITAPVVKEVYGLEAENITLGWRLPEATDKSNDVANIVSSILYNGQAGLIDLDLIQQQKVLSAYAYNSNQPDYGSFVVSARPKEGQTLDQVRDLLLAEVAKLRSGDFDENLIEATVNNYKKYMMQSYEDNENRAMMYVMSFINGSDWADEVQMLDRMSAITKQDVVDWANKYLGAQSYAAIYKLQGEDKTVQKIAAPKITPIVTNRDKQSEFLAEIQDTPVKPIEPVFVDYSKDMSRFEAQKGVEVLYKQNTLNDLFTLIYVFNTGVEDDPALNLAANYVSYLGTEQMSAEEIGSKMYGLACSFGIGSGSHQTTIQISGLSENMDEAMEIVESLVAGAKPDENILSNLKSDMMRSRANAKLSQGSCFGALQRYMIYGPDYISRTVMGNDALEAITSDELLSKIRELSGMEHEVLYYGPKTDKELLATLEAHHNTASELQPLEKKYTKILQVDENNVVLAQYDAKQLYFLQYSDRGEKFAPADEPGITLYNEYFGGGMNTIVFQEMREARGLAYTAQAFLASPYYLDGDYYYMAFIATQNDKMQQAIEAFDQIINDMPESQAAFDVAKEALLTRMRTKRVVRDQVLWNYLNDRDLGLEEPLDRQVFEAVQNMTLEDVKAIQQKWVKDRKYTYGILGDIKDLDTRYLNTLGPVKTVSLEEIFGY</sequence>
<evidence type="ECO:0000256" key="5">
    <source>
        <dbReference type="ARBA" id="ARBA00023049"/>
    </source>
</evidence>
<evidence type="ECO:0000313" key="9">
    <source>
        <dbReference type="EMBL" id="MBO8477493.1"/>
    </source>
</evidence>
<proteinExistence type="inferred from homology"/>
<feature type="domain" description="Peptidase M16 C-terminal" evidence="8">
    <location>
        <begin position="754"/>
        <end position="874"/>
    </location>
</feature>
<evidence type="ECO:0000256" key="1">
    <source>
        <dbReference type="ARBA" id="ARBA00007261"/>
    </source>
</evidence>
<evidence type="ECO:0000313" key="10">
    <source>
        <dbReference type="Proteomes" id="UP000823771"/>
    </source>
</evidence>
<feature type="domain" description="Peptidase M16 C-terminal" evidence="8">
    <location>
        <begin position="250"/>
        <end position="422"/>
    </location>
</feature>
<feature type="chain" id="PRO_5038672461" evidence="6">
    <location>
        <begin position="16"/>
        <end position="966"/>
    </location>
</feature>
<dbReference type="Pfam" id="PF05193">
    <property type="entry name" value="Peptidase_M16_C"/>
    <property type="match status" value="2"/>
</dbReference>
<comment type="similarity">
    <text evidence="1">Belongs to the peptidase M16 family.</text>
</comment>
<evidence type="ECO:0000259" key="8">
    <source>
        <dbReference type="Pfam" id="PF05193"/>
    </source>
</evidence>
<keyword evidence="4" id="KW-0862">Zinc</keyword>
<dbReference type="AlphaFoldDB" id="A0A9D9ITV2"/>
<dbReference type="InterPro" id="IPR011765">
    <property type="entry name" value="Pept_M16_N"/>
</dbReference>
<reference evidence="9" key="2">
    <citation type="journal article" date="2021" name="PeerJ">
        <title>Extensive microbial diversity within the chicken gut microbiome revealed by metagenomics and culture.</title>
        <authorList>
            <person name="Gilroy R."/>
            <person name="Ravi A."/>
            <person name="Getino M."/>
            <person name="Pursley I."/>
            <person name="Horton D.L."/>
            <person name="Alikhan N.F."/>
            <person name="Baker D."/>
            <person name="Gharbi K."/>
            <person name="Hall N."/>
            <person name="Watson M."/>
            <person name="Adriaenssens E.M."/>
            <person name="Foster-Nyarko E."/>
            <person name="Jarju S."/>
            <person name="Secka A."/>
            <person name="Antonio M."/>
            <person name="Oren A."/>
            <person name="Chaudhuri R.R."/>
            <person name="La Ragione R."/>
            <person name="Hildebrand F."/>
            <person name="Pallen M.J."/>
        </authorList>
    </citation>
    <scope>NUCLEOTIDE SEQUENCE</scope>
    <source>
        <strain evidence="9">2478</strain>
    </source>
</reference>
<reference evidence="9" key="1">
    <citation type="submission" date="2020-10" db="EMBL/GenBank/DDBJ databases">
        <authorList>
            <person name="Gilroy R."/>
        </authorList>
    </citation>
    <scope>NUCLEOTIDE SEQUENCE</scope>
    <source>
        <strain evidence="9">2478</strain>
    </source>
</reference>
<dbReference type="PROSITE" id="PS51257">
    <property type="entry name" value="PROKAR_LIPOPROTEIN"/>
    <property type="match status" value="1"/>
</dbReference>
<dbReference type="GO" id="GO:0046872">
    <property type="term" value="F:metal ion binding"/>
    <property type="evidence" value="ECO:0007669"/>
    <property type="project" value="InterPro"/>
</dbReference>
<evidence type="ECO:0000256" key="6">
    <source>
        <dbReference type="SAM" id="SignalP"/>
    </source>
</evidence>
<accession>A0A9D9ITV2</accession>
<dbReference type="Gene3D" id="3.30.830.10">
    <property type="entry name" value="Metalloenzyme, LuxS/M16 peptidase-like"/>
    <property type="match status" value="4"/>
</dbReference>
<name>A0A9D9ITV2_9BACT</name>
<keyword evidence="3" id="KW-0378">Hydrolase</keyword>
<dbReference type="Pfam" id="PF00675">
    <property type="entry name" value="Peptidase_M16"/>
    <property type="match status" value="1"/>
</dbReference>
<evidence type="ECO:0000256" key="3">
    <source>
        <dbReference type="ARBA" id="ARBA00022801"/>
    </source>
</evidence>
<dbReference type="InterPro" id="IPR007863">
    <property type="entry name" value="Peptidase_M16_C"/>
</dbReference>
<keyword evidence="6" id="KW-0732">Signal</keyword>
<dbReference type="InterPro" id="IPR011249">
    <property type="entry name" value="Metalloenz_LuxS/M16"/>
</dbReference>
<dbReference type="GO" id="GO:0008237">
    <property type="term" value="F:metallopeptidase activity"/>
    <property type="evidence" value="ECO:0007669"/>
    <property type="project" value="UniProtKB-KW"/>
</dbReference>
<evidence type="ECO:0000256" key="4">
    <source>
        <dbReference type="ARBA" id="ARBA00022833"/>
    </source>
</evidence>
<dbReference type="PANTHER" id="PTHR43690">
    <property type="entry name" value="NARDILYSIN"/>
    <property type="match status" value="1"/>
</dbReference>
<dbReference type="EMBL" id="JADILZ010000014">
    <property type="protein sequence ID" value="MBO8477493.1"/>
    <property type="molecule type" value="Genomic_DNA"/>
</dbReference>
<dbReference type="InterPro" id="IPR050626">
    <property type="entry name" value="Peptidase_M16"/>
</dbReference>